<keyword evidence="7" id="KW-1185">Reference proteome</keyword>
<keyword evidence="2" id="KW-0963">Cytoplasm</keyword>
<dbReference type="SUPFAM" id="SSF69695">
    <property type="entry name" value="SRP19"/>
    <property type="match status" value="1"/>
</dbReference>
<protein>
    <submittedName>
        <fullName evidence="6">Signal recognition particle SEC65 subunit</fullName>
    </submittedName>
</protein>
<evidence type="ECO:0000256" key="3">
    <source>
        <dbReference type="ARBA" id="ARBA00023135"/>
    </source>
</evidence>
<dbReference type="PANTHER" id="PTHR17453">
    <property type="entry name" value="SIGNAL RECOGNITION PARTICLE 19 KD PROTEIN"/>
    <property type="match status" value="1"/>
</dbReference>
<keyword evidence="5" id="KW-1133">Transmembrane helix</keyword>
<comment type="subcellular location">
    <subcellularLocation>
        <location evidence="1">Cytoplasm</location>
    </subcellularLocation>
</comment>
<dbReference type="InterPro" id="IPR036521">
    <property type="entry name" value="SRP19-like_sf"/>
</dbReference>
<dbReference type="InterPro" id="IPR002778">
    <property type="entry name" value="Signal_recog_particle_SRP19"/>
</dbReference>
<sequence>MLETESDCFMLYPVYLDKKKTQAQGRKYNKNLCIDYPSYSEMLMALKSLDIECIEEPSKRHPRDFLNFGRFKIKKMYGKKNIIEGLSQTILSLRNQPKTQKVKEQPLETEKVESFITSSKGEVIENKLNLYGIEDNGAFTNGMGIFNITLGLPLLILKSPSACFINHSSFLKDLFFLELAFLNHFFDISETNFQFPIFAPVFGLGVFFIFMFYTFKLPETLNIETLTESSAYLNSGLISKPFKSIFRFIYDLLILDLERLQKTTNTLNVKLFFSPIVNVLILLTYNELWHNGKMVIISLLSALLLGIVLIKASKTSGLSILVYIYGIIASLFHIYLFYPSYLTIIQWLSINYNLNINFLRSTLLPGLISIMELSILIHYSSIGKSTLAICSLIYSTILNMLLIKSIIKIIEKQTETSLDENSVLYLEKVVRAHSQRILHRSDIIRKSISKSNIEVEDVCFVVRNDKALVTQIKESFRIKKIRHNVEDELGDYKMEFEMSNEKTQNNILDDRLMIFDYITRRMGSEEYSEFVKWREASFTNKKKSKFKSFIGFPNLSNDVTEIIGLICKDLIVRIIQTCVKIRKERYKSKVDKNSLILEYDKPPLNINEVEEGTRRVYLKILYRL</sequence>
<organism evidence="6 7">
    <name type="scientific">Nosema bombycis (strain CQ1 / CVCC 102059)</name>
    <name type="common">Microsporidian parasite</name>
    <name type="synonym">Pebrine of silkworm</name>
    <dbReference type="NCBI Taxonomy" id="578461"/>
    <lineage>
        <taxon>Eukaryota</taxon>
        <taxon>Fungi</taxon>
        <taxon>Fungi incertae sedis</taxon>
        <taxon>Microsporidia</taxon>
        <taxon>Nosematidae</taxon>
        <taxon>Nosema</taxon>
    </lineage>
</organism>
<evidence type="ECO:0000256" key="4">
    <source>
        <dbReference type="ARBA" id="ARBA00023274"/>
    </source>
</evidence>
<evidence type="ECO:0000313" key="7">
    <source>
        <dbReference type="Proteomes" id="UP000016927"/>
    </source>
</evidence>
<dbReference type="PANTHER" id="PTHR17453:SF0">
    <property type="entry name" value="SIGNAL RECOGNITION PARTICLE 19 KDA PROTEIN"/>
    <property type="match status" value="1"/>
</dbReference>
<dbReference type="VEuPathDB" id="MicrosporidiaDB:NBO_13g0060"/>
<dbReference type="Proteomes" id="UP000016927">
    <property type="component" value="Unassembled WGS sequence"/>
</dbReference>
<evidence type="ECO:0000256" key="5">
    <source>
        <dbReference type="SAM" id="Phobius"/>
    </source>
</evidence>
<feature type="transmembrane region" description="Helical" evidence="5">
    <location>
        <begin position="267"/>
        <end position="285"/>
    </location>
</feature>
<reference evidence="6 7" key="1">
    <citation type="journal article" date="2013" name="BMC Genomics">
        <title>Comparative genomics of parasitic silkworm microsporidia reveal an association between genome expansion and host adaptation.</title>
        <authorList>
            <person name="Pan G."/>
            <person name="Xu J."/>
            <person name="Li T."/>
            <person name="Xia Q."/>
            <person name="Liu S.L."/>
            <person name="Zhang G."/>
            <person name="Li S."/>
            <person name="Li C."/>
            <person name="Liu H."/>
            <person name="Yang L."/>
            <person name="Liu T."/>
            <person name="Zhang X."/>
            <person name="Wu Z."/>
            <person name="Fan W."/>
            <person name="Dang X."/>
            <person name="Xiang H."/>
            <person name="Tao M."/>
            <person name="Li Y."/>
            <person name="Hu J."/>
            <person name="Li Z."/>
            <person name="Lin L."/>
            <person name="Luo J."/>
            <person name="Geng L."/>
            <person name="Wang L."/>
            <person name="Long M."/>
            <person name="Wan Y."/>
            <person name="He N."/>
            <person name="Zhang Z."/>
            <person name="Lu C."/>
            <person name="Keeling P.J."/>
            <person name="Wang J."/>
            <person name="Xiang Z."/>
            <person name="Zhou Z."/>
        </authorList>
    </citation>
    <scope>NUCLEOTIDE SEQUENCE [LARGE SCALE GENOMIC DNA]</scope>
    <source>
        <strain evidence="7">CQ1 / CVCC 102059</strain>
    </source>
</reference>
<evidence type="ECO:0000256" key="1">
    <source>
        <dbReference type="ARBA" id="ARBA00004496"/>
    </source>
</evidence>
<dbReference type="GO" id="GO:0006617">
    <property type="term" value="P:SRP-dependent cotranslational protein targeting to membrane, signal sequence recognition"/>
    <property type="evidence" value="ECO:0007669"/>
    <property type="project" value="TreeGrafter"/>
</dbReference>
<feature type="non-terminal residue" evidence="6">
    <location>
        <position position="624"/>
    </location>
</feature>
<proteinExistence type="predicted"/>
<gene>
    <name evidence="6" type="primary">SEC65</name>
    <name evidence="6" type="ORF">NBO_13g0060</name>
</gene>
<accession>R0MPV9</accession>
<evidence type="ECO:0000313" key="6">
    <source>
        <dbReference type="EMBL" id="EOB14883.1"/>
    </source>
</evidence>
<dbReference type="EMBL" id="KB908921">
    <property type="protein sequence ID" value="EOB14883.1"/>
    <property type="molecule type" value="Genomic_DNA"/>
</dbReference>
<feature type="transmembrane region" description="Helical" evidence="5">
    <location>
        <begin position="358"/>
        <end position="379"/>
    </location>
</feature>
<evidence type="ECO:0000256" key="2">
    <source>
        <dbReference type="ARBA" id="ARBA00022490"/>
    </source>
</evidence>
<dbReference type="Pfam" id="PF01922">
    <property type="entry name" value="SRP19"/>
    <property type="match status" value="1"/>
</dbReference>
<feature type="transmembrane region" description="Helical" evidence="5">
    <location>
        <begin position="317"/>
        <end position="338"/>
    </location>
</feature>
<keyword evidence="5" id="KW-0472">Membrane</keyword>
<keyword evidence="4" id="KW-0687">Ribonucleoprotein</keyword>
<dbReference type="GO" id="GO:0008312">
    <property type="term" value="F:7S RNA binding"/>
    <property type="evidence" value="ECO:0007669"/>
    <property type="project" value="InterPro"/>
</dbReference>
<dbReference type="AlphaFoldDB" id="R0MPV9"/>
<dbReference type="HOGENOM" id="CLU_438109_0_0_1"/>
<dbReference type="OrthoDB" id="2190947at2759"/>
<dbReference type="Gene3D" id="3.30.56.30">
    <property type="entry name" value="Signal recognition particle, SRP19-like subunit"/>
    <property type="match status" value="1"/>
</dbReference>
<dbReference type="STRING" id="578461.R0MPV9"/>
<dbReference type="GO" id="GO:0005786">
    <property type="term" value="C:signal recognition particle, endoplasmic reticulum targeting"/>
    <property type="evidence" value="ECO:0007669"/>
    <property type="project" value="UniProtKB-KW"/>
</dbReference>
<keyword evidence="5" id="KW-0812">Transmembrane</keyword>
<name>R0MPV9_NOSB1</name>
<keyword evidence="3" id="KW-0733">Signal recognition particle</keyword>
<feature type="transmembrane region" description="Helical" evidence="5">
    <location>
        <begin position="193"/>
        <end position="215"/>
    </location>
</feature>
<feature type="transmembrane region" description="Helical" evidence="5">
    <location>
        <begin position="291"/>
        <end position="310"/>
    </location>
</feature>
<feature type="transmembrane region" description="Helical" evidence="5">
    <location>
        <begin position="386"/>
        <end position="407"/>
    </location>
</feature>